<gene>
    <name evidence="8" type="ORF">HGH92_18800</name>
</gene>
<feature type="domain" description="Response regulatory" evidence="6">
    <location>
        <begin position="3"/>
        <end position="119"/>
    </location>
</feature>
<dbReference type="InterPro" id="IPR001789">
    <property type="entry name" value="Sig_transdc_resp-reg_receiver"/>
</dbReference>
<sequence>MHTILLISTKKAAATAIRDMLVLQGYEVLSASTGITGIETARLHLPDLILCEMAMEGTDGPAVLDILRQDTRFLPVPFIMLADKYEPHAFRTVMNQGADDYLVKPYTSHDLVQTIVNRLKKKELLYAHQPETENDFKSVITRFLEDRNTIRAAAHEEIYREGGTPRYLYYIMSGKVKTVKTHEDGKDLVIGLYNTGDFFGYIALLEEETYKATAVVMEDAEIALIPKDDAIALFDHSPLIIQRFVRLLARNVTEKEERLLGIAYNTLRKKVASALIHLRNKYQADRSANYTIDIARDELAALAGTATESLIRTLSEFRSEKLIAIKGSSITLQQPGRLEEIAYH</sequence>
<dbReference type="CDD" id="cd00038">
    <property type="entry name" value="CAP_ED"/>
    <property type="match status" value="1"/>
</dbReference>
<dbReference type="GO" id="GO:0003677">
    <property type="term" value="F:DNA binding"/>
    <property type="evidence" value="ECO:0007669"/>
    <property type="project" value="UniProtKB-KW"/>
</dbReference>
<comment type="caution">
    <text evidence="4">Lacks conserved residue(s) required for the propagation of feature annotation.</text>
</comment>
<dbReference type="InterPro" id="IPR011006">
    <property type="entry name" value="CheY-like_superfamily"/>
</dbReference>
<dbReference type="Gene3D" id="3.40.50.2300">
    <property type="match status" value="1"/>
</dbReference>
<feature type="domain" description="Cyclic nucleotide-binding" evidence="5">
    <location>
        <begin position="140"/>
        <end position="251"/>
    </location>
</feature>
<dbReference type="SMART" id="SM00448">
    <property type="entry name" value="REC"/>
    <property type="match status" value="1"/>
</dbReference>
<evidence type="ECO:0000256" key="4">
    <source>
        <dbReference type="PROSITE-ProRule" id="PRU00169"/>
    </source>
</evidence>
<dbReference type="InterPro" id="IPR018490">
    <property type="entry name" value="cNMP-bd_dom_sf"/>
</dbReference>
<proteinExistence type="predicted"/>
<dbReference type="Pfam" id="PF00072">
    <property type="entry name" value="Response_reg"/>
    <property type="match status" value="1"/>
</dbReference>
<dbReference type="EMBL" id="JABAIA010000002">
    <property type="protein sequence ID" value="NLR66364.1"/>
    <property type="molecule type" value="Genomic_DNA"/>
</dbReference>
<dbReference type="RefSeq" id="WP_168872295.1">
    <property type="nucleotide sequence ID" value="NZ_JABAIA010000002.1"/>
</dbReference>
<dbReference type="InterPro" id="IPR012318">
    <property type="entry name" value="HTH_CRP"/>
</dbReference>
<comment type="caution">
    <text evidence="8">The sequence shown here is derived from an EMBL/GenBank/DDBJ whole genome shotgun (WGS) entry which is preliminary data.</text>
</comment>
<keyword evidence="9" id="KW-1185">Reference proteome</keyword>
<dbReference type="InterPro" id="IPR036388">
    <property type="entry name" value="WH-like_DNA-bd_sf"/>
</dbReference>
<evidence type="ECO:0000259" key="5">
    <source>
        <dbReference type="PROSITE" id="PS50042"/>
    </source>
</evidence>
<dbReference type="SMART" id="SM00419">
    <property type="entry name" value="HTH_CRP"/>
    <property type="match status" value="1"/>
</dbReference>
<dbReference type="SMART" id="SM00100">
    <property type="entry name" value="cNMP"/>
    <property type="match status" value="1"/>
</dbReference>
<reference evidence="8 9" key="1">
    <citation type="submission" date="2020-04" db="EMBL/GenBank/DDBJ databases">
        <authorList>
            <person name="Yin C."/>
        </authorList>
    </citation>
    <scope>NUCLEOTIDE SEQUENCE [LARGE SCALE GENOMIC DNA]</scope>
    <source>
        <strain evidence="8 9">Ae27</strain>
    </source>
</reference>
<dbReference type="PROSITE" id="PS50042">
    <property type="entry name" value="CNMP_BINDING_3"/>
    <property type="match status" value="1"/>
</dbReference>
<keyword evidence="1" id="KW-0805">Transcription regulation</keyword>
<evidence type="ECO:0000313" key="9">
    <source>
        <dbReference type="Proteomes" id="UP000570474"/>
    </source>
</evidence>
<dbReference type="Pfam" id="PF00027">
    <property type="entry name" value="cNMP_binding"/>
    <property type="match status" value="1"/>
</dbReference>
<dbReference type="InterPro" id="IPR014710">
    <property type="entry name" value="RmlC-like_jellyroll"/>
</dbReference>
<dbReference type="CDD" id="cd00156">
    <property type="entry name" value="REC"/>
    <property type="match status" value="1"/>
</dbReference>
<organism evidence="8 9">
    <name type="scientific">Chitinophaga varians</name>
    <dbReference type="NCBI Taxonomy" id="2202339"/>
    <lineage>
        <taxon>Bacteria</taxon>
        <taxon>Pseudomonadati</taxon>
        <taxon>Bacteroidota</taxon>
        <taxon>Chitinophagia</taxon>
        <taxon>Chitinophagales</taxon>
        <taxon>Chitinophagaceae</taxon>
        <taxon>Chitinophaga</taxon>
    </lineage>
</organism>
<evidence type="ECO:0000256" key="3">
    <source>
        <dbReference type="ARBA" id="ARBA00023163"/>
    </source>
</evidence>
<dbReference type="GO" id="GO:0003700">
    <property type="term" value="F:DNA-binding transcription factor activity"/>
    <property type="evidence" value="ECO:0007669"/>
    <property type="project" value="TreeGrafter"/>
</dbReference>
<evidence type="ECO:0000256" key="1">
    <source>
        <dbReference type="ARBA" id="ARBA00023015"/>
    </source>
</evidence>
<protein>
    <submittedName>
        <fullName evidence="8">Cyclic nucleotide-binding domain-containing protein</fullName>
    </submittedName>
</protein>
<dbReference type="Gene3D" id="1.10.10.10">
    <property type="entry name" value="Winged helix-like DNA-binding domain superfamily/Winged helix DNA-binding domain"/>
    <property type="match status" value="1"/>
</dbReference>
<dbReference type="PANTHER" id="PTHR24567">
    <property type="entry name" value="CRP FAMILY TRANSCRIPTIONAL REGULATORY PROTEIN"/>
    <property type="match status" value="1"/>
</dbReference>
<evidence type="ECO:0000256" key="2">
    <source>
        <dbReference type="ARBA" id="ARBA00023125"/>
    </source>
</evidence>
<keyword evidence="3" id="KW-0804">Transcription</keyword>
<keyword evidence="2" id="KW-0238">DNA-binding</keyword>
<evidence type="ECO:0000313" key="8">
    <source>
        <dbReference type="EMBL" id="NLR66364.1"/>
    </source>
</evidence>
<dbReference type="InterPro" id="IPR036390">
    <property type="entry name" value="WH_DNA-bd_sf"/>
</dbReference>
<dbReference type="InterPro" id="IPR050397">
    <property type="entry name" value="Env_Response_Regulators"/>
</dbReference>
<dbReference type="InterPro" id="IPR000595">
    <property type="entry name" value="cNMP-bd_dom"/>
</dbReference>
<dbReference type="SUPFAM" id="SSF52172">
    <property type="entry name" value="CheY-like"/>
    <property type="match status" value="1"/>
</dbReference>
<dbReference type="PROSITE" id="PS50110">
    <property type="entry name" value="RESPONSE_REGULATORY"/>
    <property type="match status" value="1"/>
</dbReference>
<dbReference type="Proteomes" id="UP000570474">
    <property type="component" value="Unassembled WGS sequence"/>
</dbReference>
<evidence type="ECO:0000259" key="6">
    <source>
        <dbReference type="PROSITE" id="PS50110"/>
    </source>
</evidence>
<dbReference type="PANTHER" id="PTHR24567:SF74">
    <property type="entry name" value="HTH-TYPE TRANSCRIPTIONAL REGULATOR ARCR"/>
    <property type="match status" value="1"/>
</dbReference>
<dbReference type="Pfam" id="PF13545">
    <property type="entry name" value="HTH_Crp_2"/>
    <property type="match status" value="1"/>
</dbReference>
<evidence type="ECO:0000259" key="7">
    <source>
        <dbReference type="PROSITE" id="PS51063"/>
    </source>
</evidence>
<dbReference type="GO" id="GO:0000160">
    <property type="term" value="P:phosphorelay signal transduction system"/>
    <property type="evidence" value="ECO:0007669"/>
    <property type="project" value="InterPro"/>
</dbReference>
<dbReference type="SUPFAM" id="SSF46785">
    <property type="entry name" value="Winged helix' DNA-binding domain"/>
    <property type="match status" value="1"/>
</dbReference>
<dbReference type="AlphaFoldDB" id="A0A847RWP6"/>
<dbReference type="Gene3D" id="2.60.120.10">
    <property type="entry name" value="Jelly Rolls"/>
    <property type="match status" value="1"/>
</dbReference>
<dbReference type="GO" id="GO:0005829">
    <property type="term" value="C:cytosol"/>
    <property type="evidence" value="ECO:0007669"/>
    <property type="project" value="TreeGrafter"/>
</dbReference>
<dbReference type="SUPFAM" id="SSF51206">
    <property type="entry name" value="cAMP-binding domain-like"/>
    <property type="match status" value="1"/>
</dbReference>
<accession>A0A847RWP6</accession>
<name>A0A847RWP6_9BACT</name>
<feature type="domain" description="HTH crp-type" evidence="7">
    <location>
        <begin position="265"/>
        <end position="336"/>
    </location>
</feature>
<dbReference type="PROSITE" id="PS51063">
    <property type="entry name" value="HTH_CRP_2"/>
    <property type="match status" value="1"/>
</dbReference>